<dbReference type="VEuPathDB" id="AmoebaDB:DDB_G0277717"/>
<name>Q54Z95_DICDI</name>
<reference evidence="1 2" key="1">
    <citation type="journal article" date="2005" name="Nature">
        <title>The genome of the social amoeba Dictyostelium discoideum.</title>
        <authorList>
            <consortium name="The Dictyostelium discoideum Sequencing Consortium"/>
            <person name="Eichinger L."/>
            <person name="Pachebat J.A."/>
            <person name="Glockner G."/>
            <person name="Rajandream M.A."/>
            <person name="Sucgang R."/>
            <person name="Berriman M."/>
            <person name="Song J."/>
            <person name="Olsen R."/>
            <person name="Szafranski K."/>
            <person name="Xu Q."/>
            <person name="Tunggal B."/>
            <person name="Kummerfeld S."/>
            <person name="Madera M."/>
            <person name="Konfortov B.A."/>
            <person name="Rivero F."/>
            <person name="Bankier A.T."/>
            <person name="Lehmann R."/>
            <person name="Hamlin N."/>
            <person name="Davies R."/>
            <person name="Gaudet P."/>
            <person name="Fey P."/>
            <person name="Pilcher K."/>
            <person name="Chen G."/>
            <person name="Saunders D."/>
            <person name="Sodergren E."/>
            <person name="Davis P."/>
            <person name="Kerhornou A."/>
            <person name="Nie X."/>
            <person name="Hall N."/>
            <person name="Anjard C."/>
            <person name="Hemphill L."/>
            <person name="Bason N."/>
            <person name="Farbrother P."/>
            <person name="Desany B."/>
            <person name="Just E."/>
            <person name="Morio T."/>
            <person name="Rost R."/>
            <person name="Churcher C."/>
            <person name="Cooper J."/>
            <person name="Haydock S."/>
            <person name="van Driessche N."/>
            <person name="Cronin A."/>
            <person name="Goodhead I."/>
            <person name="Muzny D."/>
            <person name="Mourier T."/>
            <person name="Pain A."/>
            <person name="Lu M."/>
            <person name="Harper D."/>
            <person name="Lindsay R."/>
            <person name="Hauser H."/>
            <person name="James K."/>
            <person name="Quiles M."/>
            <person name="Madan Babu M."/>
            <person name="Saito T."/>
            <person name="Buchrieser C."/>
            <person name="Wardroper A."/>
            <person name="Felder M."/>
            <person name="Thangavelu M."/>
            <person name="Johnson D."/>
            <person name="Knights A."/>
            <person name="Loulseged H."/>
            <person name="Mungall K."/>
            <person name="Oliver K."/>
            <person name="Price C."/>
            <person name="Quail M.A."/>
            <person name="Urushihara H."/>
            <person name="Hernandez J."/>
            <person name="Rabbinowitsch E."/>
            <person name="Steffen D."/>
            <person name="Sanders M."/>
            <person name="Ma J."/>
            <person name="Kohara Y."/>
            <person name="Sharp S."/>
            <person name="Simmonds M."/>
            <person name="Spiegler S."/>
            <person name="Tivey A."/>
            <person name="Sugano S."/>
            <person name="White B."/>
            <person name="Walker D."/>
            <person name="Woodward J."/>
            <person name="Winckler T."/>
            <person name="Tanaka Y."/>
            <person name="Shaulsky G."/>
            <person name="Schleicher M."/>
            <person name="Weinstock G."/>
            <person name="Rosenthal A."/>
            <person name="Cox E.C."/>
            <person name="Chisholm R.L."/>
            <person name="Gibbs R."/>
            <person name="Loomis W.F."/>
            <person name="Platzer M."/>
            <person name="Kay R.R."/>
            <person name="Williams J."/>
            <person name="Dear P.H."/>
            <person name="Noegel A.A."/>
            <person name="Barrell B."/>
            <person name="Kuspa A."/>
        </authorList>
    </citation>
    <scope>NUCLEOTIDE SEQUENCE [LARGE SCALE GENOMIC DNA]</scope>
    <source>
        <strain evidence="1 2">AX4</strain>
    </source>
</reference>
<dbReference type="RefSeq" id="XP_642520.1">
    <property type="nucleotide sequence ID" value="XM_637428.1"/>
</dbReference>
<dbReference type="FunCoup" id="Q54Z95">
    <property type="interactions" value="877"/>
</dbReference>
<dbReference type="GeneID" id="8621169"/>
<dbReference type="PaxDb" id="44689-DDB0218022"/>
<dbReference type="AlphaFoldDB" id="Q54Z95"/>
<evidence type="ECO:0000313" key="2">
    <source>
        <dbReference type="Proteomes" id="UP000002195"/>
    </source>
</evidence>
<protein>
    <submittedName>
        <fullName evidence="1">Uncharacterized protein</fullName>
    </submittedName>
</protein>
<gene>
    <name evidence="1" type="ORF">DDB_G0277717</name>
</gene>
<accession>Q54Z95</accession>
<dbReference type="EMBL" id="AAFI02000021">
    <property type="protein sequence ID" value="EAL68594.1"/>
    <property type="molecule type" value="Genomic_DNA"/>
</dbReference>
<dbReference type="dictyBase" id="DDB_G0277717"/>
<dbReference type="KEGG" id="ddi:DDB_G0277717"/>
<proteinExistence type="predicted"/>
<dbReference type="HOGENOM" id="CLU_1850442_0_0_1"/>
<comment type="caution">
    <text evidence="1">The sequence shown here is derived from an EMBL/GenBank/DDBJ whole genome shotgun (WGS) entry which is preliminary data.</text>
</comment>
<dbReference type="eggNOG" id="ENOG502RIJR">
    <property type="taxonomic scope" value="Eukaryota"/>
</dbReference>
<dbReference type="InParanoid" id="Q54Z95"/>
<dbReference type="Proteomes" id="UP000002195">
    <property type="component" value="Unassembled WGS sequence"/>
</dbReference>
<keyword evidence="2" id="KW-1185">Reference proteome</keyword>
<evidence type="ECO:0000313" key="1">
    <source>
        <dbReference type="EMBL" id="EAL68594.1"/>
    </source>
</evidence>
<dbReference type="OMA" id="YFQGFKL"/>
<feature type="non-terminal residue" evidence="1">
    <location>
        <position position="1"/>
    </location>
</feature>
<organism evidence="1 2">
    <name type="scientific">Dictyostelium discoideum</name>
    <name type="common">Social amoeba</name>
    <dbReference type="NCBI Taxonomy" id="44689"/>
    <lineage>
        <taxon>Eukaryota</taxon>
        <taxon>Amoebozoa</taxon>
        <taxon>Evosea</taxon>
        <taxon>Eumycetozoa</taxon>
        <taxon>Dictyostelia</taxon>
        <taxon>Dictyosteliales</taxon>
        <taxon>Dictyosteliaceae</taxon>
        <taxon>Dictyostelium</taxon>
    </lineage>
</organism>
<sequence length="139" mass="16279">SFQDYCQLNKNNNNCQINIIEINNCSNELVPFFCDFIKGNKNLSTINFNQSLNFQDYQQILESINFNSSIDYISLIISENSPQLDNTNTILNYISNCNSISKFKLTLYFYFQGFKLSLINSNNFNLISIEDYKLLFLRK</sequence>